<dbReference type="Proteomes" id="UP000677812">
    <property type="component" value="Unassembled WGS sequence"/>
</dbReference>
<comment type="caution">
    <text evidence="3">The sequence shown here is derived from an EMBL/GenBank/DDBJ whole genome shotgun (WGS) entry which is preliminary data.</text>
</comment>
<proteinExistence type="predicted"/>
<dbReference type="InterPro" id="IPR002104">
    <property type="entry name" value="Integrase_catalytic"/>
</dbReference>
<dbReference type="Gene3D" id="1.10.443.10">
    <property type="entry name" value="Intergrase catalytic core"/>
    <property type="match status" value="1"/>
</dbReference>
<protein>
    <submittedName>
        <fullName evidence="3">Tyrosine-type recombinase/integrase</fullName>
    </submittedName>
</protein>
<keyword evidence="4" id="KW-1185">Reference proteome</keyword>
<dbReference type="InterPro" id="IPR013762">
    <property type="entry name" value="Integrase-like_cat_sf"/>
</dbReference>
<organism evidence="3 4">
    <name type="scientific">Neokomagataea anthophila</name>
    <dbReference type="NCBI Taxonomy" id="2826925"/>
    <lineage>
        <taxon>Bacteria</taxon>
        <taxon>Pseudomonadati</taxon>
        <taxon>Pseudomonadota</taxon>
        <taxon>Alphaproteobacteria</taxon>
        <taxon>Acetobacterales</taxon>
        <taxon>Acetobacteraceae</taxon>
        <taxon>Neokomagataea</taxon>
    </lineage>
</organism>
<dbReference type="RefSeq" id="WP_211683584.1">
    <property type="nucleotide sequence ID" value="NZ_JAGRQH010000200.1"/>
</dbReference>
<feature type="non-terminal residue" evidence="3">
    <location>
        <position position="74"/>
    </location>
</feature>
<evidence type="ECO:0000313" key="4">
    <source>
        <dbReference type="Proteomes" id="UP000677812"/>
    </source>
</evidence>
<dbReference type="EMBL" id="JAGRQH010000200">
    <property type="protein sequence ID" value="MBR0560849.1"/>
    <property type="molecule type" value="Genomic_DNA"/>
</dbReference>
<gene>
    <name evidence="3" type="ORF">KB213_12465</name>
</gene>
<sequence>GQEQALTATTSIADDATTLQAALRDQSLFTLLYGTVLRISEALALNICDLGRTGHDTLIIRVKGGKERLVPLLP</sequence>
<reference evidence="3 4" key="1">
    <citation type="submission" date="2021-04" db="EMBL/GenBank/DDBJ databases">
        <title>The complete genome sequence of Neokomagataea sp. TBRC 2177.</title>
        <authorList>
            <person name="Charoenyingcharoen P."/>
            <person name="Yukphan P."/>
        </authorList>
    </citation>
    <scope>NUCLEOTIDE SEQUENCE [LARGE SCALE GENOMIC DNA]</scope>
    <source>
        <strain evidence="3 4">TBRC 2177</strain>
    </source>
</reference>
<accession>A0ABS5EAB3</accession>
<name>A0ABS5EAB3_9PROT</name>
<dbReference type="PROSITE" id="PS51898">
    <property type="entry name" value="TYR_RECOMBINASE"/>
    <property type="match status" value="1"/>
</dbReference>
<evidence type="ECO:0000313" key="3">
    <source>
        <dbReference type="EMBL" id="MBR0560849.1"/>
    </source>
</evidence>
<feature type="non-terminal residue" evidence="3">
    <location>
        <position position="1"/>
    </location>
</feature>
<evidence type="ECO:0000259" key="2">
    <source>
        <dbReference type="PROSITE" id="PS51898"/>
    </source>
</evidence>
<dbReference type="Pfam" id="PF00589">
    <property type="entry name" value="Phage_integrase"/>
    <property type="match status" value="1"/>
</dbReference>
<keyword evidence="1" id="KW-0233">DNA recombination</keyword>
<dbReference type="InterPro" id="IPR011010">
    <property type="entry name" value="DNA_brk_join_enz"/>
</dbReference>
<feature type="domain" description="Tyr recombinase" evidence="2">
    <location>
        <begin position="5"/>
        <end position="74"/>
    </location>
</feature>
<evidence type="ECO:0000256" key="1">
    <source>
        <dbReference type="ARBA" id="ARBA00023172"/>
    </source>
</evidence>
<dbReference type="SUPFAM" id="SSF56349">
    <property type="entry name" value="DNA breaking-rejoining enzymes"/>
    <property type="match status" value="1"/>
</dbReference>